<dbReference type="EMBL" id="QQWE01000014">
    <property type="protein sequence ID" value="REJ51418.1"/>
    <property type="molecule type" value="Genomic_DNA"/>
</dbReference>
<evidence type="ECO:0000313" key="2">
    <source>
        <dbReference type="Proteomes" id="UP000256301"/>
    </source>
</evidence>
<proteinExistence type="predicted"/>
<accession>A0A3E0LVI3</accession>
<dbReference type="Proteomes" id="UP000256301">
    <property type="component" value="Unassembled WGS sequence"/>
</dbReference>
<reference evidence="1 2" key="1">
    <citation type="submission" date="2017-08" db="EMBL/GenBank/DDBJ databases">
        <title>Functional genomic and metabolic studies of the symbiotic interactions of six Microcystis-dominated communities.</title>
        <authorList>
            <person name="Li Q."/>
            <person name="Lin F."/>
        </authorList>
    </citation>
    <scope>NUCLEOTIDE SEQUENCE [LARGE SCALE GENOMIC DNA]</scope>
    <source>
        <strain evidence="1">DA14</strain>
    </source>
</reference>
<protein>
    <submittedName>
        <fullName evidence="1">Uncharacterized protein</fullName>
    </submittedName>
</protein>
<evidence type="ECO:0000313" key="1">
    <source>
        <dbReference type="EMBL" id="REJ51418.1"/>
    </source>
</evidence>
<dbReference type="AlphaFoldDB" id="A0A3E0LVI3"/>
<organism evidence="1 2">
    <name type="scientific">Microcystis aeruginosa DA14</name>
    <dbReference type="NCBI Taxonomy" id="1987506"/>
    <lineage>
        <taxon>Bacteria</taxon>
        <taxon>Bacillati</taxon>
        <taxon>Cyanobacteriota</taxon>
        <taxon>Cyanophyceae</taxon>
        <taxon>Oscillatoriophycideae</taxon>
        <taxon>Chroococcales</taxon>
        <taxon>Microcystaceae</taxon>
        <taxon>Microcystis</taxon>
    </lineage>
</organism>
<comment type="caution">
    <text evidence="1">The sequence shown here is derived from an EMBL/GenBank/DDBJ whole genome shotgun (WGS) entry which is preliminary data.</text>
</comment>
<sequence>MTTAAPNPFKIFPLFQFSVFSDQLSVISGKWEVGRINKNSLPSPVSESPDRFKMADGLIFTVHRQLF</sequence>
<name>A0A3E0LVI3_MICAE</name>
<gene>
    <name evidence="1" type="ORF">DWQ56_24830</name>
</gene>